<reference evidence="1 2" key="1">
    <citation type="submission" date="2015-07" db="EMBL/GenBank/DDBJ databases">
        <authorList>
            <consortium name="Pathogen Informatics"/>
        </authorList>
    </citation>
    <scope>NUCLEOTIDE SEQUENCE [LARGE SCALE GENOMIC DNA]</scope>
    <source>
        <strain evidence="1 2">A316</strain>
    </source>
</reference>
<evidence type="ECO:0000313" key="1">
    <source>
        <dbReference type="EMBL" id="CSC84840.1"/>
    </source>
</evidence>
<dbReference type="EMBL" id="CWQY01000016">
    <property type="protein sequence ID" value="CSC84840.1"/>
    <property type="molecule type" value="Genomic_DNA"/>
</dbReference>
<sequence length="126" mass="13994">MVFSKICENEVWSESNVSQVCLVSHQAQPTGQPCKRTKTAGTPVNTPSPWIISNISFIRYKMNDLTWINSCRWQTIMEIAIEVKLNASIPFLVQASAILATVVHPNYIEHLGSSYTACLQLQVIGG</sequence>
<protein>
    <submittedName>
        <fullName evidence="1">Uncharacterized protein</fullName>
    </submittedName>
</protein>
<name>A0A655ZYE3_VIBCL</name>
<gene>
    <name evidence="1" type="ORF">ERS013200_02432</name>
</gene>
<dbReference type="AlphaFoldDB" id="A0A655ZYE3"/>
<evidence type="ECO:0000313" key="2">
    <source>
        <dbReference type="Proteomes" id="UP000041770"/>
    </source>
</evidence>
<dbReference type="Proteomes" id="UP000041770">
    <property type="component" value="Unassembled WGS sequence"/>
</dbReference>
<accession>A0A655ZYE3</accession>
<organism evidence="1 2">
    <name type="scientific">Vibrio cholerae</name>
    <dbReference type="NCBI Taxonomy" id="666"/>
    <lineage>
        <taxon>Bacteria</taxon>
        <taxon>Pseudomonadati</taxon>
        <taxon>Pseudomonadota</taxon>
        <taxon>Gammaproteobacteria</taxon>
        <taxon>Vibrionales</taxon>
        <taxon>Vibrionaceae</taxon>
        <taxon>Vibrio</taxon>
    </lineage>
</organism>
<proteinExistence type="predicted"/>